<evidence type="ECO:0000256" key="4">
    <source>
        <dbReference type="ARBA" id="ARBA00022840"/>
    </source>
</evidence>
<comment type="similarity">
    <text evidence="1">Belongs to the disease resistance NB-LRR family.</text>
</comment>
<evidence type="ECO:0000313" key="7">
    <source>
        <dbReference type="EMBL" id="GKV01651.1"/>
    </source>
</evidence>
<accession>A0AAV5ISP2</accession>
<dbReference type="FunFam" id="1.10.8.430:FF:000003">
    <property type="entry name" value="Probable disease resistance protein At5g66910"/>
    <property type="match status" value="1"/>
</dbReference>
<dbReference type="InterPro" id="IPR003593">
    <property type="entry name" value="AAA+_ATPase"/>
</dbReference>
<keyword evidence="5" id="KW-0175">Coiled coil</keyword>
<dbReference type="InterPro" id="IPR050905">
    <property type="entry name" value="Plant_NBS-LRR"/>
</dbReference>
<dbReference type="SMART" id="SM00382">
    <property type="entry name" value="AAA"/>
    <property type="match status" value="1"/>
</dbReference>
<feature type="coiled-coil region" evidence="5">
    <location>
        <begin position="34"/>
        <end position="61"/>
    </location>
</feature>
<keyword evidence="8" id="KW-1185">Reference proteome</keyword>
<dbReference type="Pfam" id="PF23247">
    <property type="entry name" value="LRR_RPS2"/>
    <property type="match status" value="3"/>
</dbReference>
<dbReference type="InterPro" id="IPR057135">
    <property type="entry name" value="At4g27190-like_LRR"/>
</dbReference>
<dbReference type="PANTHER" id="PTHR33463">
    <property type="entry name" value="NB-ARC DOMAIN-CONTAINING PROTEIN-RELATED"/>
    <property type="match status" value="1"/>
</dbReference>
<dbReference type="GO" id="GO:0005524">
    <property type="term" value="F:ATP binding"/>
    <property type="evidence" value="ECO:0007669"/>
    <property type="project" value="UniProtKB-KW"/>
</dbReference>
<keyword evidence="3" id="KW-0611">Plant defense</keyword>
<feature type="domain" description="AAA+ ATPase" evidence="6">
    <location>
        <begin position="221"/>
        <end position="367"/>
    </location>
</feature>
<evidence type="ECO:0000313" key="8">
    <source>
        <dbReference type="Proteomes" id="UP001054252"/>
    </source>
</evidence>
<gene>
    <name evidence="7" type="ORF">SLEP1_g14189</name>
</gene>
<dbReference type="InterPro" id="IPR027417">
    <property type="entry name" value="P-loop_NTPase"/>
</dbReference>
<dbReference type="GO" id="GO:0006952">
    <property type="term" value="P:defense response"/>
    <property type="evidence" value="ECO:0007669"/>
    <property type="project" value="UniProtKB-KW"/>
</dbReference>
<reference evidence="7 8" key="1">
    <citation type="journal article" date="2021" name="Commun. Biol.">
        <title>The genome of Shorea leprosula (Dipterocarpaceae) highlights the ecological relevance of drought in aseasonal tropical rainforests.</title>
        <authorList>
            <person name="Ng K.K.S."/>
            <person name="Kobayashi M.J."/>
            <person name="Fawcett J.A."/>
            <person name="Hatakeyama M."/>
            <person name="Paape T."/>
            <person name="Ng C.H."/>
            <person name="Ang C.C."/>
            <person name="Tnah L.H."/>
            <person name="Lee C.T."/>
            <person name="Nishiyama T."/>
            <person name="Sese J."/>
            <person name="O'Brien M.J."/>
            <person name="Copetti D."/>
            <person name="Mohd Noor M.I."/>
            <person name="Ong R.C."/>
            <person name="Putra M."/>
            <person name="Sireger I.Z."/>
            <person name="Indrioko S."/>
            <person name="Kosugi Y."/>
            <person name="Izuno A."/>
            <person name="Isagi Y."/>
            <person name="Lee S.L."/>
            <person name="Shimizu K.K."/>
        </authorList>
    </citation>
    <scope>NUCLEOTIDE SEQUENCE [LARGE SCALE GENOMIC DNA]</scope>
    <source>
        <strain evidence="7">214</strain>
    </source>
</reference>
<dbReference type="InterPro" id="IPR032675">
    <property type="entry name" value="LRR_dom_sf"/>
</dbReference>
<dbReference type="Gene3D" id="3.40.50.300">
    <property type="entry name" value="P-loop containing nucleotide triphosphate hydrolases"/>
    <property type="match status" value="1"/>
</dbReference>
<dbReference type="SUPFAM" id="SSF52058">
    <property type="entry name" value="L domain-like"/>
    <property type="match status" value="1"/>
</dbReference>
<evidence type="ECO:0000256" key="1">
    <source>
        <dbReference type="ARBA" id="ARBA00008894"/>
    </source>
</evidence>
<dbReference type="Gene3D" id="1.10.8.430">
    <property type="entry name" value="Helical domain of apoptotic protease-activating factors"/>
    <property type="match status" value="1"/>
</dbReference>
<dbReference type="EMBL" id="BPVZ01000017">
    <property type="protein sequence ID" value="GKV01651.1"/>
    <property type="molecule type" value="Genomic_DNA"/>
</dbReference>
<keyword evidence="4" id="KW-0067">ATP-binding</keyword>
<evidence type="ECO:0000256" key="3">
    <source>
        <dbReference type="ARBA" id="ARBA00022821"/>
    </source>
</evidence>
<dbReference type="Proteomes" id="UP001054252">
    <property type="component" value="Unassembled WGS sequence"/>
</dbReference>
<evidence type="ECO:0000259" key="6">
    <source>
        <dbReference type="SMART" id="SM00382"/>
    </source>
</evidence>
<dbReference type="PRINTS" id="PR00364">
    <property type="entry name" value="DISEASERSIST"/>
</dbReference>
<keyword evidence="2" id="KW-0547">Nucleotide-binding</keyword>
<dbReference type="GO" id="GO:0043531">
    <property type="term" value="F:ADP binding"/>
    <property type="evidence" value="ECO:0007669"/>
    <property type="project" value="InterPro"/>
</dbReference>
<name>A0AAV5ISP2_9ROSI</name>
<dbReference type="Pfam" id="PF00931">
    <property type="entry name" value="NB-ARC"/>
    <property type="match status" value="1"/>
</dbReference>
<dbReference type="SUPFAM" id="SSF52047">
    <property type="entry name" value="RNI-like"/>
    <property type="match status" value="1"/>
</dbReference>
<dbReference type="Gene3D" id="3.80.10.10">
    <property type="entry name" value="Ribonuclease Inhibitor"/>
    <property type="match status" value="3"/>
</dbReference>
<dbReference type="InterPro" id="IPR042197">
    <property type="entry name" value="Apaf_helical"/>
</dbReference>
<evidence type="ECO:0000256" key="5">
    <source>
        <dbReference type="SAM" id="Coils"/>
    </source>
</evidence>
<proteinExistence type="inferred from homology"/>
<dbReference type="SUPFAM" id="SSF52540">
    <property type="entry name" value="P-loop containing nucleoside triphosphate hydrolases"/>
    <property type="match status" value="1"/>
</dbReference>
<organism evidence="7 8">
    <name type="scientific">Rubroshorea leprosula</name>
    <dbReference type="NCBI Taxonomy" id="152421"/>
    <lineage>
        <taxon>Eukaryota</taxon>
        <taxon>Viridiplantae</taxon>
        <taxon>Streptophyta</taxon>
        <taxon>Embryophyta</taxon>
        <taxon>Tracheophyta</taxon>
        <taxon>Spermatophyta</taxon>
        <taxon>Magnoliopsida</taxon>
        <taxon>eudicotyledons</taxon>
        <taxon>Gunneridae</taxon>
        <taxon>Pentapetalae</taxon>
        <taxon>rosids</taxon>
        <taxon>malvids</taxon>
        <taxon>Malvales</taxon>
        <taxon>Dipterocarpaceae</taxon>
        <taxon>Rubroshorea</taxon>
    </lineage>
</organism>
<protein>
    <recommendedName>
        <fullName evidence="6">AAA+ ATPase domain-containing protein</fullName>
    </recommendedName>
</protein>
<evidence type="ECO:0000256" key="2">
    <source>
        <dbReference type="ARBA" id="ARBA00022741"/>
    </source>
</evidence>
<comment type="caution">
    <text evidence="7">The sequence shown here is derived from an EMBL/GenBank/DDBJ whole genome shotgun (WGS) entry which is preliminary data.</text>
</comment>
<sequence length="1348" mass="153972">MSGTEFAGNVAGKVAENLLIDRIFNPIWNRIARVFKWKTNLKDLEREVKKLVAERDSVLQVMGDGERRGEEAVLKVKIWLTEAEKYIGGMNLKDDEDKAGKKFGEAADKRGKEVMPNDNKRLNAAYEFFKEKQELKDDEEKAKKKCLAGMCCNPRARYQISKKVEEYLLTVTQLLQEAHNFKIPVSYCPPNPTAPVNKGFEDFESRTPDLDRIMEALRRAGTDKIGVYGMPGVGKTMLAKEVARRAEEAHLFDSVVFASVTRDQDLERIHGEIAGKLDLQLHGKNKYERAKQLKDYLKKKKRILVILDDMWSRLDLDELGIPFEEKKNEASSMGEEQMQCRILCTSRDLNVLQRDMHTNQNFYVQPLRDDEAWELLKKIVGDKCENSDLRHTAREIAKECSGLPLAIQTLGNALKDKEHYEWRDALLQLKNASSENFMGIHANVFSAIELSYNYLEGEQLKQTFLLCSLLGQNAYVDDLLTYGIGLGLFQNVNTIGQARDRVLTLVSKLKSCSLLLDDCSGTHLNMHDIVLGVAISIASRDYHVLSLINDNVPKNWWERVAMGDIKWISLQHDNVGELPNELYCPQLKLFSLRSKDPSVKIPENFFQGMPNLRVLNFTEVHLSSLPSSICLLKHLHTLHISESILENIAFIGELMSLEALSLSGCDLEELPMQIGQLTQLKLLNLSDCTKLKLIPPLVIASLSKLEALHLRNSFNQWDTGNQRNASLVELKKLHNLAALDLHACDDQLVSEDLFSKRLERYRIFIGDVWNRWDSSFRSSKILKLELNTSISYEHSICMLMKKTEELHLEKLKGVKNIVSELDAEGLQELKYLYVQNAHEIQHIISSVGQIPSHAFSSLEVLYLRNLKNMVKICHGRLGETSFKRLRTITVESCGQLISLFPFSIARRLLKLEEIRVTDCSNMLEFVKEERQGATNDIAEEDQNFELAQLRSLKLQYLPKFIRLCHENEEANDSSSRPAPLFNSKILFPKLEELNLCLLNIESIWSSQLSTKSSCIHTLTKLIVEACDHLEHLFSSSMAKCLVQLTYLEIKKCKRMREIIAPENAEEMEDLISFPKLNILCINDLHRLSRFCSGNYSIGFTTLKELYIKNCPELMGFMVNTGTDVTDGLQPLFNEKVAFPSLEQLEIRGLKKLRIIWHHQLPADSLLTSVENLWVIACGSLEEIFELGELNMEESRAVVSTMLGKLVMASLPRLKYLWSKNPSGILTLRNLQTVVAFRCQNLQNMFPASVALGLQQLEVLKIRGCLMMKEVVALEEGDEAVPRFVFSRLSSLKLFVLPRLKYFYPQKHVMESPMLKDFYLDLRNSFKETEGERLGKFPVQLPLFSIKKV</sequence>
<dbReference type="PANTHER" id="PTHR33463:SF198">
    <property type="entry name" value="RPP4C3"/>
    <property type="match status" value="1"/>
</dbReference>
<dbReference type="InterPro" id="IPR002182">
    <property type="entry name" value="NB-ARC"/>
</dbReference>